<dbReference type="AlphaFoldDB" id="A0A409W5A0"/>
<keyword evidence="4" id="KW-1185">Reference proteome</keyword>
<feature type="compositionally biased region" description="Low complexity" evidence="1">
    <location>
        <begin position="291"/>
        <end position="318"/>
    </location>
</feature>
<dbReference type="EMBL" id="NHYE01005389">
    <property type="protein sequence ID" value="PPQ73700.1"/>
    <property type="molecule type" value="Genomic_DNA"/>
</dbReference>
<evidence type="ECO:0000259" key="2">
    <source>
        <dbReference type="Pfam" id="PF13649"/>
    </source>
</evidence>
<dbReference type="Proteomes" id="UP000284706">
    <property type="component" value="Unassembled WGS sequence"/>
</dbReference>
<feature type="domain" description="Methyltransferase" evidence="2">
    <location>
        <begin position="525"/>
        <end position="626"/>
    </location>
</feature>
<feature type="region of interest" description="Disordered" evidence="1">
    <location>
        <begin position="116"/>
        <end position="174"/>
    </location>
</feature>
<dbReference type="Pfam" id="PF13649">
    <property type="entry name" value="Methyltransf_25"/>
    <property type="match status" value="1"/>
</dbReference>
<feature type="region of interest" description="Disordered" evidence="1">
    <location>
        <begin position="188"/>
        <end position="370"/>
    </location>
</feature>
<dbReference type="STRING" id="231916.A0A409W5A0"/>
<protein>
    <recommendedName>
        <fullName evidence="2">Methyltransferase domain-containing protein</fullName>
    </recommendedName>
</protein>
<dbReference type="OrthoDB" id="2013972at2759"/>
<feature type="region of interest" description="Disordered" evidence="1">
    <location>
        <begin position="1"/>
        <end position="61"/>
    </location>
</feature>
<gene>
    <name evidence="3" type="ORF">CVT26_010855</name>
</gene>
<sequence>MSSRAAAGRKRLTGGDKEDKESLKTPKGFLSRFKTTKAFNSQTDRPLPSGGTQAVGVEFDQSRPPLLAQDVELFLTNRNSFGVDDAENHANYSMKIMADALADGYGQQATTSYIEASYQPPPPALSSYQPPPPSTFSRPLGQRPLPTVPRTTIEAPGGAVDPAPPSYSSSAFPPSPLSAFPTKHPFVAHSSPSVSSSGTTSPAPTYTSFAMPTSLQPLPRLLVPGRDVTGKNARIDEYSYGSSSSYPSSSSSSSHPVILSYSPLSPSPLSSTSDYYSPSEWPQRAMTNRIPGTSSPRRPSSVGSGPPKSTSGSSSSSRRSLDRTRSALPEGPNIHDSSSVLSHGSTPASKSSAGSIRSRESNDVRAVVPPSGYVFPVGRSRAQPSKASTIAKNRFDSDKASDVGDEKRRNFMRIPLRKKKQREPIETGRKLDNSVGTTSDPGVIDIRGIQPPVDFDDAVSPSEETFDVSQEDSVEWVPFSRADVRAHPFDPYDPLDLYTTKLLAMINSTNSPTFSNYGNTPPTSVLDLGCGQGHWVIEAALAWRGYGTKVVGFDMADMSHMLSAQAMEHGVMENISFVQGNFLEDRLPFNDESFDLVRMSCLTLCIASELWIFVLQEVQRVLMTGGRLELIDDTVVFPYPSTPLSFIYPPAGTRGDPRRISLPQLNVNIPSASLSRTSSIYSVFTRSGHSSVSVTSAEDRQTQKLVLGAVQEEADIDDAQTIHVPESDDLNSGFAQQPGMTAVSNIDSVSWDNGVQSSKNLEGLFDHMLLLRFDIRTNSVDYIPTLLREVFGFGREMYSLDINLASVDGGSRVGLFLGPSTYLPMESTEVVIHSAKYSRLLLSCRDILVDHAMGLVDYEEVDERSVLEALKNYESFLPYRLGTSRSSDLRNNRTDQLAPTTLDTPEIPRPPSVGTSSETTSRRVSTHFPSHDLTLVRNFRIYEAIKMNETLLSST</sequence>
<dbReference type="InterPro" id="IPR029063">
    <property type="entry name" value="SAM-dependent_MTases_sf"/>
</dbReference>
<feature type="region of interest" description="Disordered" evidence="1">
    <location>
        <begin position="887"/>
        <end position="926"/>
    </location>
</feature>
<feature type="compositionally biased region" description="Low complexity" evidence="1">
    <location>
        <begin position="238"/>
        <end position="279"/>
    </location>
</feature>
<feature type="compositionally biased region" description="Basic and acidic residues" evidence="1">
    <location>
        <begin position="13"/>
        <end position="24"/>
    </location>
</feature>
<feature type="compositionally biased region" description="Pro residues" evidence="1">
    <location>
        <begin position="119"/>
        <end position="134"/>
    </location>
</feature>
<dbReference type="CDD" id="cd02440">
    <property type="entry name" value="AdoMet_MTases"/>
    <property type="match status" value="1"/>
</dbReference>
<dbReference type="Gene3D" id="3.40.50.150">
    <property type="entry name" value="Vaccinia Virus protein VP39"/>
    <property type="match status" value="1"/>
</dbReference>
<name>A0A409W5A0_9AGAR</name>
<evidence type="ECO:0000256" key="1">
    <source>
        <dbReference type="SAM" id="MobiDB-lite"/>
    </source>
</evidence>
<dbReference type="SUPFAM" id="SSF53335">
    <property type="entry name" value="S-adenosyl-L-methionine-dependent methyltransferases"/>
    <property type="match status" value="1"/>
</dbReference>
<feature type="compositionally biased region" description="Polar residues" evidence="1">
    <location>
        <begin position="335"/>
        <end position="355"/>
    </location>
</feature>
<accession>A0A409W5A0</accession>
<feature type="compositionally biased region" description="Low complexity" evidence="1">
    <location>
        <begin position="190"/>
        <end position="208"/>
    </location>
</feature>
<proteinExistence type="predicted"/>
<dbReference type="InterPro" id="IPR041698">
    <property type="entry name" value="Methyltransf_25"/>
</dbReference>
<feature type="compositionally biased region" description="Low complexity" evidence="1">
    <location>
        <begin position="912"/>
        <end position="923"/>
    </location>
</feature>
<feature type="compositionally biased region" description="Polar residues" evidence="1">
    <location>
        <begin position="894"/>
        <end position="903"/>
    </location>
</feature>
<reference evidence="3 4" key="1">
    <citation type="journal article" date="2018" name="Evol. Lett.">
        <title>Horizontal gene cluster transfer increased hallucinogenic mushroom diversity.</title>
        <authorList>
            <person name="Reynolds H.T."/>
            <person name="Vijayakumar V."/>
            <person name="Gluck-Thaler E."/>
            <person name="Korotkin H.B."/>
            <person name="Matheny P.B."/>
            <person name="Slot J.C."/>
        </authorList>
    </citation>
    <scope>NUCLEOTIDE SEQUENCE [LARGE SCALE GENOMIC DNA]</scope>
    <source>
        <strain evidence="3 4">SRW20</strain>
    </source>
</reference>
<dbReference type="InParanoid" id="A0A409W5A0"/>
<comment type="caution">
    <text evidence="3">The sequence shown here is derived from an EMBL/GenBank/DDBJ whole genome shotgun (WGS) entry which is preliminary data.</text>
</comment>
<evidence type="ECO:0000313" key="4">
    <source>
        <dbReference type="Proteomes" id="UP000284706"/>
    </source>
</evidence>
<organism evidence="3 4">
    <name type="scientific">Gymnopilus dilepis</name>
    <dbReference type="NCBI Taxonomy" id="231916"/>
    <lineage>
        <taxon>Eukaryota</taxon>
        <taxon>Fungi</taxon>
        <taxon>Dikarya</taxon>
        <taxon>Basidiomycota</taxon>
        <taxon>Agaricomycotina</taxon>
        <taxon>Agaricomycetes</taxon>
        <taxon>Agaricomycetidae</taxon>
        <taxon>Agaricales</taxon>
        <taxon>Agaricineae</taxon>
        <taxon>Hymenogastraceae</taxon>
        <taxon>Gymnopilus</taxon>
    </lineage>
</organism>
<dbReference type="PANTHER" id="PTHR43591">
    <property type="entry name" value="METHYLTRANSFERASE"/>
    <property type="match status" value="1"/>
</dbReference>
<evidence type="ECO:0000313" key="3">
    <source>
        <dbReference type="EMBL" id="PPQ73700.1"/>
    </source>
</evidence>